<keyword evidence="1" id="KW-0175">Coiled coil</keyword>
<protein>
    <submittedName>
        <fullName evidence="2">Uncharacterized protein</fullName>
    </submittedName>
</protein>
<organism evidence="2">
    <name type="scientific">marine sediment metagenome</name>
    <dbReference type="NCBI Taxonomy" id="412755"/>
    <lineage>
        <taxon>unclassified sequences</taxon>
        <taxon>metagenomes</taxon>
        <taxon>ecological metagenomes</taxon>
    </lineage>
</organism>
<sequence length="207" mass="24153">MVRWLKKNGKQNSEEVDMAQITAKFIFQLPFSLKMQEVRSIRHKSVKREGEEIIIYPPVHTKRDMTEKRLRQLETPKPRITQLYKLNCIVIDIKRDFQNLQKAEEASEELLAKAREILCQLLNLCRKRGILHIGTVNIERLDYQLRFFDADGNTIKATGMTHGTLPRLPFKSKDWNDVCQDLASNKLPEIYEIFLLDAKSVASSEPR</sequence>
<feature type="coiled-coil region" evidence="1">
    <location>
        <begin position="93"/>
        <end position="120"/>
    </location>
</feature>
<name>X1J483_9ZZZZ</name>
<dbReference type="AlphaFoldDB" id="X1J483"/>
<evidence type="ECO:0000256" key="1">
    <source>
        <dbReference type="SAM" id="Coils"/>
    </source>
</evidence>
<evidence type="ECO:0000313" key="2">
    <source>
        <dbReference type="EMBL" id="GAH73149.1"/>
    </source>
</evidence>
<feature type="non-terminal residue" evidence="2">
    <location>
        <position position="207"/>
    </location>
</feature>
<gene>
    <name evidence="2" type="ORF">S03H2_53324</name>
</gene>
<dbReference type="EMBL" id="BARU01033937">
    <property type="protein sequence ID" value="GAH73149.1"/>
    <property type="molecule type" value="Genomic_DNA"/>
</dbReference>
<reference evidence="2" key="1">
    <citation type="journal article" date="2014" name="Front. Microbiol.">
        <title>High frequency of phylogenetically diverse reductive dehalogenase-homologous genes in deep subseafloor sedimentary metagenomes.</title>
        <authorList>
            <person name="Kawai M."/>
            <person name="Futagami T."/>
            <person name="Toyoda A."/>
            <person name="Takaki Y."/>
            <person name="Nishi S."/>
            <person name="Hori S."/>
            <person name="Arai W."/>
            <person name="Tsubouchi T."/>
            <person name="Morono Y."/>
            <person name="Uchiyama I."/>
            <person name="Ito T."/>
            <person name="Fujiyama A."/>
            <person name="Inagaki F."/>
            <person name="Takami H."/>
        </authorList>
    </citation>
    <scope>NUCLEOTIDE SEQUENCE</scope>
    <source>
        <strain evidence="2">Expedition CK06-06</strain>
    </source>
</reference>
<comment type="caution">
    <text evidence="2">The sequence shown here is derived from an EMBL/GenBank/DDBJ whole genome shotgun (WGS) entry which is preliminary data.</text>
</comment>
<proteinExistence type="predicted"/>
<accession>X1J483</accession>